<dbReference type="GO" id="GO:0016787">
    <property type="term" value="F:hydrolase activity"/>
    <property type="evidence" value="ECO:0007669"/>
    <property type="project" value="UniProtKB-KW"/>
</dbReference>
<dbReference type="InterPro" id="IPR037235">
    <property type="entry name" value="TRCF-like_C_D7"/>
</dbReference>
<dbReference type="Proteomes" id="UP001165524">
    <property type="component" value="Unassembled WGS sequence"/>
</dbReference>
<evidence type="ECO:0000256" key="9">
    <source>
        <dbReference type="HAMAP-Rule" id="MF_00969"/>
    </source>
</evidence>
<dbReference type="PANTHER" id="PTHR47964:SF1">
    <property type="entry name" value="ATP-DEPENDENT DNA HELICASE HOMOLOG RECG, CHLOROPLASTIC"/>
    <property type="match status" value="1"/>
</dbReference>
<dbReference type="Gene3D" id="2.40.10.170">
    <property type="match status" value="1"/>
</dbReference>
<dbReference type="SUPFAM" id="SSF143517">
    <property type="entry name" value="TRCF domain-like"/>
    <property type="match status" value="1"/>
</dbReference>
<keyword evidence="3 9" id="KW-0227">DNA damage</keyword>
<dbReference type="InterPro" id="IPR001650">
    <property type="entry name" value="Helicase_C-like"/>
</dbReference>
<dbReference type="Pfam" id="PF17757">
    <property type="entry name" value="UvrB_inter"/>
    <property type="match status" value="1"/>
</dbReference>
<dbReference type="InterPro" id="IPR004576">
    <property type="entry name" value="Mfd"/>
</dbReference>
<dbReference type="Pfam" id="PF00271">
    <property type="entry name" value="Helicase_C"/>
    <property type="match status" value="1"/>
</dbReference>
<dbReference type="RefSeq" id="WP_246947782.1">
    <property type="nucleotide sequence ID" value="NZ_JALKII010000001.1"/>
</dbReference>
<feature type="domain" description="Helicase ATP-binding" evidence="10">
    <location>
        <begin position="618"/>
        <end position="779"/>
    </location>
</feature>
<keyword evidence="5" id="KW-0347">Helicase</keyword>
<dbReference type="SUPFAM" id="SSF141259">
    <property type="entry name" value="CarD-like"/>
    <property type="match status" value="1"/>
</dbReference>
<dbReference type="InterPro" id="IPR047112">
    <property type="entry name" value="RecG/Mfd"/>
</dbReference>
<protein>
    <recommendedName>
        <fullName evidence="9">Transcription-repair-coupling factor</fullName>
        <shortName evidence="9">TRCF</shortName>
        <ecNumber evidence="9">3.6.4.-</ecNumber>
    </recommendedName>
</protein>
<sequence>MTLLPAAPLFPTGADHYRNWRGLDAGALAAVLAEIAAQADHLTLVVTADSSQAQQLAASLRFYLAEQPQIPVLLFPDWETLPYDLFSPHQDIISERIDVLHRLPAAERGLLIAPVNTLMQRLAPLAHIAGNSFSLRVGEQFDMEGTRSRLAASGYRQRDNVYDRGEFAVRGAIMDIFPMGAEQPFRIELFDDEIESLRLFDPDSQRSTGQVDDIHLLPAAEYPLSSDGISRFRQHFRERFDVDHRQCSIYQDVSDAIASPGLEYYLPLFFAEMSSLFSYLPASAKLVQLAGVAPAAEQFWQEVCDRFEDRRHDIRRPILAPAELFLPVDELNRALRSHPAARVDEQADNGGVQFDFAPLPEAADPRGGNLFAPLQAQRQQHPDWRILVCAETAGRREALLELMQKQGIQPAIIDGWQAFLAGDAPWSLTVGELEHGFLAPEHDLLVVAENQLYGERIMQRRRRKAGQETSAEQAFRSLGELQPGTPVVHIDHGVGRYQGLTHMKVDGQQHEFLLLEYAGGDKIYLPVSSLHLISRYGGDQEHAPLTRLGSDQWQRARQKAAEKIHDVAAELLNTYARREARQGRAFTLPEDDYQRFAAAFPFEETADQQAAIGAVLSDLQADRPMDRLICGDVGFGKTEVAMRAAFIAAQNNTQVAILVPTTLLAQQHFESFSDRFADWAVQIEVLSRFRSQKEKTDVLARLKEGKVDIVVGTHQLLQENVQFRDLGLVIVDEEHRFGVRHKERLKEMRAEADILTLTATPIPRTLNMAMSGMRDISIIATPPERRLSVKTFVQQKNAAVIKEAILRELLRGGQLYYLHNDIDSMRRVAEELQALVPDARIAIAHGQMRERELEQVMSDFYHRRFNVLLCTTIIETGIDVPSANTIIIERADKFGLAQLHQLRGRVGRSHHQAYAFLLTPSPKAMTRDAVKRLEAIEQASDLGAGFTLASHDLEIRGAGELLGEEQHGHIESIGFSLYMEMLEQTVEALKRGEQPDTLKPLSGGPEINLRVAALIPDDYLPDVFSRLTLYKRIASCKNGEQLDELKVEMIDRFGLLPPQVKNLFRLTALRQLAESLGITRIDAGSEYGRLEFSERTAIDPLRLVKLVQSRPQQYMLQGGSTLRFGMDAETGDERFEEVEALLEKLV</sequence>
<evidence type="ECO:0000256" key="1">
    <source>
        <dbReference type="ARBA" id="ARBA00022490"/>
    </source>
</evidence>
<dbReference type="Pfam" id="PF02559">
    <property type="entry name" value="CarD_TRCF_RID"/>
    <property type="match status" value="1"/>
</dbReference>
<dbReference type="HAMAP" id="MF_00969">
    <property type="entry name" value="TRCF"/>
    <property type="match status" value="1"/>
</dbReference>
<dbReference type="Gene3D" id="3.40.50.300">
    <property type="entry name" value="P-loop containing nucleotide triphosphate hydrolases"/>
    <property type="match status" value="2"/>
</dbReference>
<dbReference type="SMART" id="SM01058">
    <property type="entry name" value="CarD_TRCF"/>
    <property type="match status" value="1"/>
</dbReference>
<dbReference type="PROSITE" id="PS51194">
    <property type="entry name" value="HELICASE_CTER"/>
    <property type="match status" value="1"/>
</dbReference>
<dbReference type="Gene3D" id="3.40.50.11180">
    <property type="match status" value="1"/>
</dbReference>
<evidence type="ECO:0000313" key="13">
    <source>
        <dbReference type="Proteomes" id="UP001165524"/>
    </source>
</evidence>
<evidence type="ECO:0000259" key="11">
    <source>
        <dbReference type="PROSITE" id="PS51194"/>
    </source>
</evidence>
<dbReference type="InterPro" id="IPR036101">
    <property type="entry name" value="CarD-like/TRCF_RID_sf"/>
</dbReference>
<gene>
    <name evidence="9 12" type="primary">mfd</name>
    <name evidence="12" type="ORF">MU846_02180</name>
</gene>
<comment type="function">
    <text evidence="9">Couples transcription and DNA repair by recognizing RNA polymerase (RNAP) stalled at DNA lesions. Mediates ATP-dependent release of RNAP and its truncated transcript from the DNA, and recruitment of nucleotide excision repair machinery to the damaged site.</text>
</comment>
<dbReference type="InterPro" id="IPR048635">
    <property type="entry name" value="MFD_D3"/>
</dbReference>
<evidence type="ECO:0000256" key="2">
    <source>
        <dbReference type="ARBA" id="ARBA00022741"/>
    </source>
</evidence>
<dbReference type="SMART" id="SM00490">
    <property type="entry name" value="HELICc"/>
    <property type="match status" value="1"/>
</dbReference>
<feature type="domain" description="Helicase C-terminal" evidence="11">
    <location>
        <begin position="800"/>
        <end position="954"/>
    </location>
</feature>
<dbReference type="InterPro" id="IPR011545">
    <property type="entry name" value="DEAD/DEAH_box_helicase_dom"/>
</dbReference>
<keyword evidence="8 9" id="KW-0234">DNA repair</keyword>
<evidence type="ECO:0000313" key="12">
    <source>
        <dbReference type="EMBL" id="MCK0536509.1"/>
    </source>
</evidence>
<keyword evidence="6 9" id="KW-0067">ATP-binding</keyword>
<evidence type="ECO:0000256" key="6">
    <source>
        <dbReference type="ARBA" id="ARBA00022840"/>
    </source>
</evidence>
<dbReference type="NCBIfam" id="TIGR00580">
    <property type="entry name" value="mfd"/>
    <property type="match status" value="1"/>
</dbReference>
<evidence type="ECO:0000256" key="8">
    <source>
        <dbReference type="ARBA" id="ARBA00023204"/>
    </source>
</evidence>
<proteinExistence type="inferred from homology"/>
<dbReference type="Gene3D" id="3.30.2060.10">
    <property type="entry name" value="Penicillin-binding protein 1b domain"/>
    <property type="match status" value="1"/>
</dbReference>
<evidence type="ECO:0000256" key="4">
    <source>
        <dbReference type="ARBA" id="ARBA00022801"/>
    </source>
</evidence>
<dbReference type="CDD" id="cd18810">
    <property type="entry name" value="SF2_C_TRCF"/>
    <property type="match status" value="1"/>
</dbReference>
<keyword evidence="4 9" id="KW-0378">Hydrolase</keyword>
<dbReference type="SMART" id="SM00982">
    <property type="entry name" value="TRCF"/>
    <property type="match status" value="1"/>
</dbReference>
<dbReference type="SMART" id="SM00487">
    <property type="entry name" value="DEXDc"/>
    <property type="match status" value="1"/>
</dbReference>
<dbReference type="NCBIfam" id="NF007966">
    <property type="entry name" value="PRK10689.1"/>
    <property type="match status" value="1"/>
</dbReference>
<name>A0ABT0E3X4_9GAMM</name>
<reference evidence="12" key="1">
    <citation type="submission" date="2022-04" db="EMBL/GenBank/DDBJ databases">
        <title>Alcanivorax sp. CY1518 draft genome sequence.</title>
        <authorList>
            <person name="Zhao G."/>
            <person name="An M."/>
        </authorList>
    </citation>
    <scope>NUCLEOTIDE SEQUENCE</scope>
    <source>
        <strain evidence="12">CY1518</strain>
    </source>
</reference>
<dbReference type="InterPro" id="IPR014001">
    <property type="entry name" value="Helicase_ATP-bd"/>
</dbReference>
<dbReference type="InterPro" id="IPR005118">
    <property type="entry name" value="TRCF_C"/>
</dbReference>
<dbReference type="InterPro" id="IPR027417">
    <property type="entry name" value="P-loop_NTPase"/>
</dbReference>
<keyword evidence="13" id="KW-1185">Reference proteome</keyword>
<organism evidence="12 13">
    <name type="scientific">Alcanivorax quisquiliarum</name>
    <dbReference type="NCBI Taxonomy" id="2933565"/>
    <lineage>
        <taxon>Bacteria</taxon>
        <taxon>Pseudomonadati</taxon>
        <taxon>Pseudomonadota</taxon>
        <taxon>Gammaproteobacteria</taxon>
        <taxon>Oceanospirillales</taxon>
        <taxon>Alcanivoracaceae</taxon>
        <taxon>Alcanivorax</taxon>
    </lineage>
</organism>
<accession>A0ABT0E3X4</accession>
<evidence type="ECO:0000256" key="5">
    <source>
        <dbReference type="ARBA" id="ARBA00022806"/>
    </source>
</evidence>
<dbReference type="Pfam" id="PF03461">
    <property type="entry name" value="TRCF"/>
    <property type="match status" value="1"/>
</dbReference>
<comment type="similarity">
    <text evidence="9">In the N-terminal section; belongs to the UvrB family.</text>
</comment>
<dbReference type="EMBL" id="JALKII010000001">
    <property type="protein sequence ID" value="MCK0536509.1"/>
    <property type="molecule type" value="Genomic_DNA"/>
</dbReference>
<keyword evidence="2 9" id="KW-0547">Nucleotide-binding</keyword>
<dbReference type="EC" id="3.6.4.-" evidence="9"/>
<dbReference type="Pfam" id="PF21132">
    <property type="entry name" value="MFD_D3"/>
    <property type="match status" value="1"/>
</dbReference>
<evidence type="ECO:0000259" key="10">
    <source>
        <dbReference type="PROSITE" id="PS51192"/>
    </source>
</evidence>
<dbReference type="Gene3D" id="3.90.1150.50">
    <property type="entry name" value="Transcription-repair-coupling factor, D7 domain"/>
    <property type="match status" value="1"/>
</dbReference>
<dbReference type="Gene3D" id="3.40.50.11140">
    <property type="match status" value="1"/>
</dbReference>
<dbReference type="Pfam" id="PF00270">
    <property type="entry name" value="DEAD"/>
    <property type="match status" value="1"/>
</dbReference>
<dbReference type="InterPro" id="IPR041471">
    <property type="entry name" value="UvrB_inter"/>
</dbReference>
<keyword evidence="7 9" id="KW-0238">DNA-binding</keyword>
<evidence type="ECO:0000256" key="3">
    <source>
        <dbReference type="ARBA" id="ARBA00022763"/>
    </source>
</evidence>
<evidence type="ECO:0000256" key="7">
    <source>
        <dbReference type="ARBA" id="ARBA00023125"/>
    </source>
</evidence>
<dbReference type="PANTHER" id="PTHR47964">
    <property type="entry name" value="ATP-DEPENDENT DNA HELICASE HOMOLOG RECG, CHLOROPLASTIC"/>
    <property type="match status" value="1"/>
</dbReference>
<dbReference type="InterPro" id="IPR003711">
    <property type="entry name" value="CarD-like/TRCF_RID"/>
</dbReference>
<dbReference type="CDD" id="cd17991">
    <property type="entry name" value="DEXHc_TRCF"/>
    <property type="match status" value="1"/>
</dbReference>
<keyword evidence="1 9" id="KW-0963">Cytoplasm</keyword>
<comment type="subcellular location">
    <subcellularLocation>
        <location evidence="9">Cytoplasm</location>
    </subcellularLocation>
</comment>
<comment type="similarity">
    <text evidence="9">In the C-terminal section; belongs to the helicase family. RecG subfamily.</text>
</comment>
<dbReference type="PROSITE" id="PS51192">
    <property type="entry name" value="HELICASE_ATP_BIND_1"/>
    <property type="match status" value="1"/>
</dbReference>
<comment type="caution">
    <text evidence="12">The sequence shown here is derived from an EMBL/GenBank/DDBJ whole genome shotgun (WGS) entry which is preliminary data.</text>
</comment>
<dbReference type="SUPFAM" id="SSF52540">
    <property type="entry name" value="P-loop containing nucleoside triphosphate hydrolases"/>
    <property type="match status" value="4"/>
</dbReference>